<dbReference type="Proteomes" id="UP000298663">
    <property type="component" value="Unassembled WGS sequence"/>
</dbReference>
<accession>A0A4U5PE64</accession>
<evidence type="ECO:0000313" key="2">
    <source>
        <dbReference type="Proteomes" id="UP000298663"/>
    </source>
</evidence>
<comment type="caution">
    <text evidence="1">The sequence shown here is derived from an EMBL/GenBank/DDBJ whole genome shotgun (WGS) entry which is preliminary data.</text>
</comment>
<reference evidence="1 2" key="2">
    <citation type="journal article" date="2019" name="G3 (Bethesda)">
        <title>Hybrid Assembly of the Genome of the Entomopathogenic Nematode Steinernema carpocapsae Identifies the X-Chromosome.</title>
        <authorList>
            <person name="Serra L."/>
            <person name="Macchietto M."/>
            <person name="Macias-Munoz A."/>
            <person name="McGill C.J."/>
            <person name="Rodriguez I.M."/>
            <person name="Rodriguez B."/>
            <person name="Murad R."/>
            <person name="Mortazavi A."/>
        </authorList>
    </citation>
    <scope>NUCLEOTIDE SEQUENCE [LARGE SCALE GENOMIC DNA]</scope>
    <source>
        <strain evidence="1 2">ALL</strain>
    </source>
</reference>
<keyword evidence="2" id="KW-1185">Reference proteome</keyword>
<gene>
    <name evidence="1" type="ORF">L596_008728</name>
</gene>
<sequence length="107" mass="11462">MSGRATLSPDTRVSASPASPGRVSVIVCARLERSLVIKVFRRSCVLRVPTLQIGSATSGVVFIRIVARVRTLSPFPTLVPGFGTEIFVGPTGRLEKASEPCKHSQRS</sequence>
<name>A0A4U5PE64_STECR</name>
<proteinExistence type="predicted"/>
<organism evidence="1 2">
    <name type="scientific">Steinernema carpocapsae</name>
    <name type="common">Entomopathogenic nematode</name>
    <dbReference type="NCBI Taxonomy" id="34508"/>
    <lineage>
        <taxon>Eukaryota</taxon>
        <taxon>Metazoa</taxon>
        <taxon>Ecdysozoa</taxon>
        <taxon>Nematoda</taxon>
        <taxon>Chromadorea</taxon>
        <taxon>Rhabditida</taxon>
        <taxon>Tylenchina</taxon>
        <taxon>Panagrolaimomorpha</taxon>
        <taxon>Strongyloidoidea</taxon>
        <taxon>Steinernematidae</taxon>
        <taxon>Steinernema</taxon>
    </lineage>
</organism>
<protein>
    <submittedName>
        <fullName evidence="1">Uncharacterized protein</fullName>
    </submittedName>
</protein>
<dbReference type="EMBL" id="AZBU02000002">
    <property type="protein sequence ID" value="TKR94451.1"/>
    <property type="molecule type" value="Genomic_DNA"/>
</dbReference>
<reference evidence="1 2" key="1">
    <citation type="journal article" date="2015" name="Genome Biol.">
        <title>Comparative genomics of Steinernema reveals deeply conserved gene regulatory networks.</title>
        <authorList>
            <person name="Dillman A.R."/>
            <person name="Macchietto M."/>
            <person name="Porter C.F."/>
            <person name="Rogers A."/>
            <person name="Williams B."/>
            <person name="Antoshechkin I."/>
            <person name="Lee M.M."/>
            <person name="Goodwin Z."/>
            <person name="Lu X."/>
            <person name="Lewis E.E."/>
            <person name="Goodrich-Blair H."/>
            <person name="Stock S.P."/>
            <person name="Adams B.J."/>
            <person name="Sternberg P.W."/>
            <person name="Mortazavi A."/>
        </authorList>
    </citation>
    <scope>NUCLEOTIDE SEQUENCE [LARGE SCALE GENOMIC DNA]</scope>
    <source>
        <strain evidence="1 2">ALL</strain>
    </source>
</reference>
<dbReference type="AlphaFoldDB" id="A0A4U5PE64"/>
<evidence type="ECO:0000313" key="1">
    <source>
        <dbReference type="EMBL" id="TKR94451.1"/>
    </source>
</evidence>